<evidence type="ECO:0000259" key="2">
    <source>
        <dbReference type="Pfam" id="PF01408"/>
    </source>
</evidence>
<reference evidence="5" key="1">
    <citation type="submission" date="2020-05" db="EMBL/GenBank/DDBJ databases">
        <title>Frigoriglobus tundricola gen. nov., sp. nov., a psychrotolerant cellulolytic planctomycete of the family Gemmataceae with two divergent copies of 16S rRNA gene.</title>
        <authorList>
            <person name="Kulichevskaya I.S."/>
            <person name="Ivanova A.A."/>
            <person name="Naumoff D.G."/>
            <person name="Beletsky A.V."/>
            <person name="Rijpstra W.I.C."/>
            <person name="Sinninghe Damste J.S."/>
            <person name="Mardanov A.V."/>
            <person name="Ravin N.V."/>
            <person name="Dedysh S.N."/>
        </authorList>
    </citation>
    <scope>NUCLEOTIDE SEQUENCE [LARGE SCALE GENOMIC DNA]</scope>
    <source>
        <strain evidence="5">PL17</strain>
    </source>
</reference>
<dbReference type="SUPFAM" id="SSF51735">
    <property type="entry name" value="NAD(P)-binding Rossmann-fold domains"/>
    <property type="match status" value="1"/>
</dbReference>
<evidence type="ECO:0000313" key="4">
    <source>
        <dbReference type="EMBL" id="QJW95082.1"/>
    </source>
</evidence>
<dbReference type="Pfam" id="PF01408">
    <property type="entry name" value="GFO_IDH_MocA"/>
    <property type="match status" value="1"/>
</dbReference>
<proteinExistence type="predicted"/>
<evidence type="ECO:0000259" key="3">
    <source>
        <dbReference type="Pfam" id="PF22725"/>
    </source>
</evidence>
<sequence>MRVAIVGCGLIGGKRAKSVAALGHQVVATADAVPERAAALAKGHPGCAASGDWRAVVARPDVDAVVVATINDALAAVTLGAAKAGKHVLVEKPAARSAAELRPVAAAARAAGATVRVGFNHRFHPALRKARELVDAGAVGPLMFARGRYGHGGRVGYDREWRADPALAGGGELLDQGVHLIDLTRWFLGDVADVSGYAGTFFWDMPVEDNGFVCLKHTGGQVGWLHASCSEWKNLFCLEIYGRTGKLQIDGLGGSYGVERLAYYRMLPQMGPPETTIWEYPGEDGSWAAEFRDFAAAAAGTRGTGATLDDAVAALDVVAAVYAQSPGAERRAA</sequence>
<dbReference type="Gene3D" id="3.30.360.10">
    <property type="entry name" value="Dihydrodipicolinate Reductase, domain 2"/>
    <property type="match status" value="1"/>
</dbReference>
<dbReference type="PANTHER" id="PTHR43818">
    <property type="entry name" value="BCDNA.GH03377"/>
    <property type="match status" value="1"/>
</dbReference>
<evidence type="ECO:0000313" key="5">
    <source>
        <dbReference type="Proteomes" id="UP000503447"/>
    </source>
</evidence>
<dbReference type="PANTHER" id="PTHR43818:SF11">
    <property type="entry name" value="BCDNA.GH03377"/>
    <property type="match status" value="1"/>
</dbReference>
<dbReference type="AlphaFoldDB" id="A0A6M5YQ40"/>
<dbReference type="InterPro" id="IPR050463">
    <property type="entry name" value="Gfo/Idh/MocA_oxidrdct_glycsds"/>
</dbReference>
<feature type="domain" description="Gfo/Idh/MocA-like oxidoreductase N-terminal" evidence="2">
    <location>
        <begin position="1"/>
        <end position="119"/>
    </location>
</feature>
<dbReference type="Pfam" id="PF22725">
    <property type="entry name" value="GFO_IDH_MocA_C3"/>
    <property type="match status" value="1"/>
</dbReference>
<dbReference type="EMBL" id="CP053452">
    <property type="protein sequence ID" value="QJW95082.1"/>
    <property type="molecule type" value="Genomic_DNA"/>
</dbReference>
<gene>
    <name evidence="4" type="ORF">FTUN_2608</name>
</gene>
<dbReference type="InterPro" id="IPR000683">
    <property type="entry name" value="Gfo/Idh/MocA-like_OxRdtase_N"/>
</dbReference>
<protein>
    <submittedName>
        <fullName evidence="4">Inositol 2-dehydrogenase</fullName>
    </submittedName>
</protein>
<keyword evidence="1" id="KW-0560">Oxidoreductase</keyword>
<organism evidence="4 5">
    <name type="scientific">Frigoriglobus tundricola</name>
    <dbReference type="NCBI Taxonomy" id="2774151"/>
    <lineage>
        <taxon>Bacteria</taxon>
        <taxon>Pseudomonadati</taxon>
        <taxon>Planctomycetota</taxon>
        <taxon>Planctomycetia</taxon>
        <taxon>Gemmatales</taxon>
        <taxon>Gemmataceae</taxon>
        <taxon>Frigoriglobus</taxon>
    </lineage>
</organism>
<feature type="domain" description="GFO/IDH/MocA-like oxidoreductase" evidence="3">
    <location>
        <begin position="128"/>
        <end position="247"/>
    </location>
</feature>
<dbReference type="InterPro" id="IPR055170">
    <property type="entry name" value="GFO_IDH_MocA-like_dom"/>
</dbReference>
<evidence type="ECO:0000256" key="1">
    <source>
        <dbReference type="ARBA" id="ARBA00023002"/>
    </source>
</evidence>
<dbReference type="Gene3D" id="3.40.50.720">
    <property type="entry name" value="NAD(P)-binding Rossmann-like Domain"/>
    <property type="match status" value="1"/>
</dbReference>
<dbReference type="GO" id="GO:0000166">
    <property type="term" value="F:nucleotide binding"/>
    <property type="evidence" value="ECO:0007669"/>
    <property type="project" value="InterPro"/>
</dbReference>
<dbReference type="InterPro" id="IPR036291">
    <property type="entry name" value="NAD(P)-bd_dom_sf"/>
</dbReference>
<dbReference type="RefSeq" id="WP_171470948.1">
    <property type="nucleotide sequence ID" value="NZ_CP053452.2"/>
</dbReference>
<accession>A0A6M5YQ40</accession>
<keyword evidence="5" id="KW-1185">Reference proteome</keyword>
<dbReference type="Proteomes" id="UP000503447">
    <property type="component" value="Chromosome"/>
</dbReference>
<dbReference type="GO" id="GO:0016491">
    <property type="term" value="F:oxidoreductase activity"/>
    <property type="evidence" value="ECO:0007669"/>
    <property type="project" value="UniProtKB-KW"/>
</dbReference>
<name>A0A6M5YQ40_9BACT</name>
<dbReference type="KEGG" id="ftj:FTUN_2608"/>
<dbReference type="SUPFAM" id="SSF55347">
    <property type="entry name" value="Glyceraldehyde-3-phosphate dehydrogenase-like, C-terminal domain"/>
    <property type="match status" value="1"/>
</dbReference>